<feature type="chain" id="PRO_5004578600" description="MACPF domain-containing protein" evidence="1">
    <location>
        <begin position="24"/>
        <end position="551"/>
    </location>
</feature>
<feature type="domain" description="MACPF" evidence="2">
    <location>
        <begin position="138"/>
        <end position="329"/>
    </location>
</feature>
<evidence type="ECO:0000256" key="1">
    <source>
        <dbReference type="SAM" id="SignalP"/>
    </source>
</evidence>
<dbReference type="Pfam" id="PF01823">
    <property type="entry name" value="MACPF"/>
    <property type="match status" value="1"/>
</dbReference>
<evidence type="ECO:0000313" key="4">
    <source>
        <dbReference type="Proteomes" id="UP000014500"/>
    </source>
</evidence>
<proteinExistence type="predicted"/>
<organism evidence="3 4">
    <name type="scientific">Strigamia maritima</name>
    <name type="common">European centipede</name>
    <name type="synonym">Geophilus maritimus</name>
    <dbReference type="NCBI Taxonomy" id="126957"/>
    <lineage>
        <taxon>Eukaryota</taxon>
        <taxon>Metazoa</taxon>
        <taxon>Ecdysozoa</taxon>
        <taxon>Arthropoda</taxon>
        <taxon>Myriapoda</taxon>
        <taxon>Chilopoda</taxon>
        <taxon>Pleurostigmophora</taxon>
        <taxon>Geophilomorpha</taxon>
        <taxon>Linotaeniidae</taxon>
        <taxon>Strigamia</taxon>
    </lineage>
</organism>
<feature type="signal peptide" evidence="1">
    <location>
        <begin position="1"/>
        <end position="23"/>
    </location>
</feature>
<dbReference type="SMART" id="SM00457">
    <property type="entry name" value="MACPF"/>
    <property type="match status" value="1"/>
</dbReference>
<keyword evidence="1" id="KW-0732">Signal</keyword>
<dbReference type="EnsemblMetazoa" id="SMAR001498-RA">
    <property type="protein sequence ID" value="SMAR001498-PA"/>
    <property type="gene ID" value="SMAR001498"/>
</dbReference>
<dbReference type="PhylomeDB" id="T1IKP6"/>
<accession>T1IKP6</accession>
<evidence type="ECO:0000313" key="3">
    <source>
        <dbReference type="EnsemblMetazoa" id="SMAR001498-PA"/>
    </source>
</evidence>
<dbReference type="Proteomes" id="UP000014500">
    <property type="component" value="Unassembled WGS sequence"/>
</dbReference>
<dbReference type="HOGENOM" id="CLU_023578_2_0_1"/>
<dbReference type="STRING" id="126957.T1IKP6"/>
<keyword evidence="4" id="KW-1185">Reference proteome</keyword>
<reference evidence="4" key="1">
    <citation type="submission" date="2011-05" db="EMBL/GenBank/DDBJ databases">
        <authorList>
            <person name="Richards S.R."/>
            <person name="Qu J."/>
            <person name="Jiang H."/>
            <person name="Jhangiani S.N."/>
            <person name="Agravi P."/>
            <person name="Goodspeed R."/>
            <person name="Gross S."/>
            <person name="Mandapat C."/>
            <person name="Jackson L."/>
            <person name="Mathew T."/>
            <person name="Pu L."/>
            <person name="Thornton R."/>
            <person name="Saada N."/>
            <person name="Wilczek-Boney K.B."/>
            <person name="Lee S."/>
            <person name="Kovar C."/>
            <person name="Wu Y."/>
            <person name="Scherer S.E."/>
            <person name="Worley K.C."/>
            <person name="Muzny D.M."/>
            <person name="Gibbs R."/>
        </authorList>
    </citation>
    <scope>NUCLEOTIDE SEQUENCE</scope>
    <source>
        <strain evidence="4">Brora</strain>
    </source>
</reference>
<dbReference type="EMBL" id="JH430593">
    <property type="status" value="NOT_ANNOTATED_CDS"/>
    <property type="molecule type" value="Genomic_DNA"/>
</dbReference>
<protein>
    <recommendedName>
        <fullName evidence="2">MACPF domain-containing protein</fullName>
    </recommendedName>
</protein>
<dbReference type="InterPro" id="IPR020864">
    <property type="entry name" value="MACPF"/>
</dbReference>
<dbReference type="AlphaFoldDB" id="T1IKP6"/>
<evidence type="ECO:0000259" key="2">
    <source>
        <dbReference type="SMART" id="SM00457"/>
    </source>
</evidence>
<reference evidence="3" key="2">
    <citation type="submission" date="2015-02" db="UniProtKB">
        <authorList>
            <consortium name="EnsemblMetazoa"/>
        </authorList>
    </citation>
    <scope>IDENTIFICATION</scope>
</reference>
<sequence length="551" mass="62553">MGFTPKLHFCFILLISIISDSQLEIICPDVPRLSILPGIGWHALTNKDTNQLMQLTYNECKVTKDKRYLIPDTTIEVAQNAEDKLTIGEIFEHWSTYTSPTSAGFNVPTSIWPGKYLPLYYSLSDQVQEMKSLQVRHQAFTCRSQLRQVFYRIQLKPDSQVTELVKERFLQVIRANNKNNIEMAKILTNKIVSDYGSHYSKSIDVGAVIVKEDYLRKDFLNSHKGEKSSIISAAKVSLLKQVGFSWKNSQDSDYSLVNQYNDALVEKKMRYFGGRNGGNSIRTKNMVAIDRSGDLLTGLITASNFPKAPSTQLDRLRRMFNDAIQDYYRRIIHSGCTQPKSTNFNFGANLDDGSCNLITSTIPPKQIQSSTNYFFGGVYQTCEKYKSTTPKCPSNSYFYLDNPLTGNTNCPPLYTGIPIITAMKLKVYKTQDCQKFDVFRRSTFACISNSSDVKQRYYFGGVYSAVADNIHTGNKKCPPDYAGLTILDKNLNICINNDSDNKRAKLYALPFGGFASSQTEYQCPFGYKKYLAVKYSDENIYYCLDESYVKN</sequence>
<name>T1IKP6_STRMM</name>